<keyword evidence="4 6" id="KW-0067">ATP-binding</keyword>
<feature type="region of interest" description="Disordered" evidence="7">
    <location>
        <begin position="1"/>
        <end position="24"/>
    </location>
</feature>
<dbReference type="GO" id="GO:0005524">
    <property type="term" value="F:ATP binding"/>
    <property type="evidence" value="ECO:0007669"/>
    <property type="project" value="UniProtKB-UniRule"/>
</dbReference>
<dbReference type="Gene3D" id="3.30.200.20">
    <property type="entry name" value="Phosphorylase Kinase, domain 1"/>
    <property type="match status" value="1"/>
</dbReference>
<name>A0ABC9EGU0_9POAL</name>
<evidence type="ECO:0000256" key="7">
    <source>
        <dbReference type="SAM" id="MobiDB-lite"/>
    </source>
</evidence>
<dbReference type="EMBL" id="OZ075114">
    <property type="protein sequence ID" value="CAL5057991.1"/>
    <property type="molecule type" value="Genomic_DNA"/>
</dbReference>
<evidence type="ECO:0000256" key="2">
    <source>
        <dbReference type="ARBA" id="ARBA00022553"/>
    </source>
</evidence>
<reference evidence="9" key="1">
    <citation type="submission" date="2024-10" db="EMBL/GenBank/DDBJ databases">
        <authorList>
            <person name="Ryan C."/>
        </authorList>
    </citation>
    <scope>NUCLEOTIDE SEQUENCE [LARGE SCALE GENOMIC DNA]</scope>
</reference>
<dbReference type="SMART" id="SM00220">
    <property type="entry name" value="S_TKc"/>
    <property type="match status" value="1"/>
</dbReference>
<dbReference type="PROSITE" id="PS00107">
    <property type="entry name" value="PROTEIN_KINASE_ATP"/>
    <property type="match status" value="1"/>
</dbReference>
<dbReference type="InterPro" id="IPR011009">
    <property type="entry name" value="Kinase-like_dom_sf"/>
</dbReference>
<gene>
    <name evidence="9" type="ORF">URODEC1_LOCUS95962</name>
</gene>
<evidence type="ECO:0000256" key="6">
    <source>
        <dbReference type="PROSITE-ProRule" id="PRU10141"/>
    </source>
</evidence>
<dbReference type="FunFam" id="1.10.510.10:FF:000559">
    <property type="entry name" value="Protein kinase domain containing protein"/>
    <property type="match status" value="1"/>
</dbReference>
<proteinExistence type="predicted"/>
<keyword evidence="2" id="KW-0597">Phosphoprotein</keyword>
<dbReference type="AlphaFoldDB" id="A0ABC9EGU0"/>
<evidence type="ECO:0000259" key="8">
    <source>
        <dbReference type="PROSITE" id="PS50011"/>
    </source>
</evidence>
<dbReference type="Proteomes" id="UP001497457">
    <property type="component" value="Chromosome 4rd"/>
</dbReference>
<dbReference type="InterPro" id="IPR050108">
    <property type="entry name" value="CDK"/>
</dbReference>
<organism evidence="9 10">
    <name type="scientific">Urochloa decumbens</name>
    <dbReference type="NCBI Taxonomy" id="240449"/>
    <lineage>
        <taxon>Eukaryota</taxon>
        <taxon>Viridiplantae</taxon>
        <taxon>Streptophyta</taxon>
        <taxon>Embryophyta</taxon>
        <taxon>Tracheophyta</taxon>
        <taxon>Spermatophyta</taxon>
        <taxon>Magnoliopsida</taxon>
        <taxon>Liliopsida</taxon>
        <taxon>Poales</taxon>
        <taxon>Poaceae</taxon>
        <taxon>PACMAD clade</taxon>
        <taxon>Panicoideae</taxon>
        <taxon>Panicodae</taxon>
        <taxon>Paniceae</taxon>
        <taxon>Melinidinae</taxon>
        <taxon>Urochloa</taxon>
    </lineage>
</organism>
<dbReference type="EC" id="2.7.11.23" evidence="1"/>
<feature type="binding site" evidence="6">
    <location>
        <position position="73"/>
    </location>
    <ligand>
        <name>ATP</name>
        <dbReference type="ChEBI" id="CHEBI:30616"/>
    </ligand>
</feature>
<evidence type="ECO:0000256" key="5">
    <source>
        <dbReference type="ARBA" id="ARBA00049280"/>
    </source>
</evidence>
<dbReference type="SUPFAM" id="SSF56112">
    <property type="entry name" value="Protein kinase-like (PK-like)"/>
    <property type="match status" value="1"/>
</dbReference>
<keyword evidence="10" id="KW-1185">Reference proteome</keyword>
<dbReference type="PROSITE" id="PS50011">
    <property type="entry name" value="PROTEIN_KINASE_DOM"/>
    <property type="match status" value="1"/>
</dbReference>
<keyword evidence="3 6" id="KW-0547">Nucleotide-binding</keyword>
<dbReference type="GO" id="GO:0008353">
    <property type="term" value="F:RNA polymerase II CTD heptapeptide repeat kinase activity"/>
    <property type="evidence" value="ECO:0007669"/>
    <property type="project" value="UniProtKB-EC"/>
</dbReference>
<protein>
    <recommendedName>
        <fullName evidence="1">[RNA-polymerase]-subunit kinase</fullName>
        <ecNumber evidence="1">2.7.11.23</ecNumber>
    </recommendedName>
</protein>
<evidence type="ECO:0000256" key="1">
    <source>
        <dbReference type="ARBA" id="ARBA00012409"/>
    </source>
</evidence>
<dbReference type="InterPro" id="IPR000719">
    <property type="entry name" value="Prot_kinase_dom"/>
</dbReference>
<dbReference type="Gene3D" id="1.10.510.10">
    <property type="entry name" value="Transferase(Phosphotransferase) domain 1"/>
    <property type="match status" value="1"/>
</dbReference>
<dbReference type="PANTHER" id="PTHR24056:SF432">
    <property type="entry name" value="OS10G0154500 PROTEIN"/>
    <property type="match status" value="1"/>
</dbReference>
<evidence type="ECO:0000313" key="9">
    <source>
        <dbReference type="EMBL" id="CAL5057991.1"/>
    </source>
</evidence>
<sequence>MAEASTASRKRPAPDGTGPSAAAAAAAPAAKKRARYQFASIDDYEKLEEIGEGAYGVVFKARHRRTGEEFAVKLIRGSGGGGPDRAAALREAGCLAACRGHPSIVQIKDVATSEATGDLFIVMELAGSSLRDWLITRRFPEDQARAFMRQLLDAAKKLHGTRTLHRDIKPENILLVPGAGGGALKLCDFGCATPMREPYPEGRVGTMQYCSPEQLMGSRSYGAAVDMWALGCVMAELLSGQPLFEASTEEEVLEQIEDLRDEFDAIGLHVFDVLPELSQAGREVLAGLLRFDPEERLTAADALEHRWFTEDAKPAAVAKAEHPGFVPLLSAA</sequence>
<evidence type="ECO:0000256" key="3">
    <source>
        <dbReference type="ARBA" id="ARBA00022741"/>
    </source>
</evidence>
<evidence type="ECO:0000313" key="10">
    <source>
        <dbReference type="Proteomes" id="UP001497457"/>
    </source>
</evidence>
<feature type="domain" description="Protein kinase" evidence="8">
    <location>
        <begin position="44"/>
        <end position="308"/>
    </location>
</feature>
<accession>A0ABC9EGU0</accession>
<evidence type="ECO:0000256" key="4">
    <source>
        <dbReference type="ARBA" id="ARBA00022840"/>
    </source>
</evidence>
<comment type="catalytic activity">
    <reaction evidence="5">
        <text>[DNA-directed RNA polymerase] + ATP = phospho-[DNA-directed RNA polymerase] + ADP + H(+)</text>
        <dbReference type="Rhea" id="RHEA:10216"/>
        <dbReference type="Rhea" id="RHEA-COMP:11321"/>
        <dbReference type="Rhea" id="RHEA-COMP:11322"/>
        <dbReference type="ChEBI" id="CHEBI:15378"/>
        <dbReference type="ChEBI" id="CHEBI:30616"/>
        <dbReference type="ChEBI" id="CHEBI:43176"/>
        <dbReference type="ChEBI" id="CHEBI:68546"/>
        <dbReference type="ChEBI" id="CHEBI:456216"/>
        <dbReference type="EC" id="2.7.11.23"/>
    </reaction>
</comment>
<dbReference type="Pfam" id="PF00069">
    <property type="entry name" value="Pkinase"/>
    <property type="match status" value="1"/>
</dbReference>
<dbReference type="InterPro" id="IPR017441">
    <property type="entry name" value="Protein_kinase_ATP_BS"/>
</dbReference>
<dbReference type="PANTHER" id="PTHR24056">
    <property type="entry name" value="CELL DIVISION PROTEIN KINASE"/>
    <property type="match status" value="1"/>
</dbReference>